<name>A0A5K7Z2N2_9BACT</name>
<dbReference type="InterPro" id="IPR052164">
    <property type="entry name" value="Anthracycline_SecMetBiosynth"/>
</dbReference>
<dbReference type="PANTHER" id="PTHR33993:SF14">
    <property type="entry name" value="GB|AAF24581.1"/>
    <property type="match status" value="1"/>
</dbReference>
<dbReference type="Pfam" id="PF00903">
    <property type="entry name" value="Glyoxalase"/>
    <property type="match status" value="1"/>
</dbReference>
<dbReference type="Proteomes" id="UP000427769">
    <property type="component" value="Chromosome"/>
</dbReference>
<evidence type="ECO:0000313" key="3">
    <source>
        <dbReference type="Proteomes" id="UP000427769"/>
    </source>
</evidence>
<dbReference type="InterPro" id="IPR029068">
    <property type="entry name" value="Glyas_Bleomycin-R_OHBP_Dase"/>
</dbReference>
<evidence type="ECO:0000259" key="1">
    <source>
        <dbReference type="PROSITE" id="PS51819"/>
    </source>
</evidence>
<dbReference type="AlphaFoldDB" id="A0A5K7Z2N2"/>
<accession>A0A5K7Z2N2</accession>
<dbReference type="InterPro" id="IPR004360">
    <property type="entry name" value="Glyas_Fos-R_dOase_dom"/>
</dbReference>
<keyword evidence="3" id="KW-1185">Reference proteome</keyword>
<dbReference type="KEGG" id="dwd:DSCW_23820"/>
<feature type="domain" description="VOC" evidence="1">
    <location>
        <begin position="8"/>
        <end position="125"/>
    </location>
</feature>
<organism evidence="2 3">
    <name type="scientific">Desulfosarcina widdelii</name>
    <dbReference type="NCBI Taxonomy" id="947919"/>
    <lineage>
        <taxon>Bacteria</taxon>
        <taxon>Pseudomonadati</taxon>
        <taxon>Thermodesulfobacteriota</taxon>
        <taxon>Desulfobacteria</taxon>
        <taxon>Desulfobacterales</taxon>
        <taxon>Desulfosarcinaceae</taxon>
        <taxon>Desulfosarcina</taxon>
    </lineage>
</organism>
<reference evidence="2 3" key="1">
    <citation type="submission" date="2019-11" db="EMBL/GenBank/DDBJ databases">
        <title>Comparative genomics of hydrocarbon-degrading Desulfosarcina strains.</title>
        <authorList>
            <person name="Watanabe M."/>
            <person name="Kojima H."/>
            <person name="Fukui M."/>
        </authorList>
    </citation>
    <scope>NUCLEOTIDE SEQUENCE [LARGE SCALE GENOMIC DNA]</scope>
    <source>
        <strain evidence="2 3">PP31</strain>
    </source>
</reference>
<dbReference type="SUPFAM" id="SSF54593">
    <property type="entry name" value="Glyoxalase/Bleomycin resistance protein/Dihydroxybiphenyl dioxygenase"/>
    <property type="match status" value="1"/>
</dbReference>
<gene>
    <name evidence="2" type="ORF">DSCW_23820</name>
</gene>
<dbReference type="InterPro" id="IPR037523">
    <property type="entry name" value="VOC_core"/>
</dbReference>
<proteinExistence type="predicted"/>
<evidence type="ECO:0000313" key="2">
    <source>
        <dbReference type="EMBL" id="BBO74965.1"/>
    </source>
</evidence>
<dbReference type="EMBL" id="AP021875">
    <property type="protein sequence ID" value="BBO74965.1"/>
    <property type="molecule type" value="Genomic_DNA"/>
</dbReference>
<dbReference type="RefSeq" id="WP_155303932.1">
    <property type="nucleotide sequence ID" value="NZ_AP021875.1"/>
</dbReference>
<dbReference type="PROSITE" id="PS51819">
    <property type="entry name" value="VOC"/>
    <property type="match status" value="1"/>
</dbReference>
<dbReference type="PANTHER" id="PTHR33993">
    <property type="entry name" value="GLYOXALASE-RELATED"/>
    <property type="match status" value="1"/>
</dbReference>
<dbReference type="Gene3D" id="3.10.180.10">
    <property type="entry name" value="2,3-Dihydroxybiphenyl 1,2-Dioxygenase, domain 1"/>
    <property type="match status" value="1"/>
</dbReference>
<sequence length="126" mass="14089">MDSRKHGHFSLNELITTDLNSAKKFYGELLGWTFIETENIYGNPYLLIHKEGTMLGGMMLKDGNVSDDVIPCWDPYITVDDVEASAKRVENLGGEVILPPTDIPKVGRFCVIKDPQGISLNLITYE</sequence>
<dbReference type="OrthoDB" id="9792323at2"/>
<dbReference type="CDD" id="cd07247">
    <property type="entry name" value="SgaA_N_like"/>
    <property type="match status" value="1"/>
</dbReference>
<protein>
    <submittedName>
        <fullName evidence="2">Glyoxalase</fullName>
    </submittedName>
</protein>